<evidence type="ECO:0000256" key="2">
    <source>
        <dbReference type="SAM" id="SignalP"/>
    </source>
</evidence>
<feature type="region of interest" description="Disordered" evidence="1">
    <location>
        <begin position="134"/>
        <end position="153"/>
    </location>
</feature>
<dbReference type="Proteomes" id="UP000318336">
    <property type="component" value="Unassembled WGS sequence"/>
</dbReference>
<comment type="caution">
    <text evidence="4">The sequence shown here is derived from an EMBL/GenBank/DDBJ whole genome shotgun (WGS) entry which is preliminary data.</text>
</comment>
<accession>A0A542XGB9</accession>
<name>A0A542XGB9_9MICO</name>
<sequence length="291" mass="29318">MSNLSLPKRAARTGAALGILGVTMAPLAFAGSASAAELSGLKYACSYLAEDGESYSFDDPWTLNISADLPESVRKGEAVDAPQFKARITMGNDAVQALRDSDYTVVTEGGSLHLYTVGSQEQVALVDFNTPASVPSSGTMTVRGSGEGEEFTPRTAGSLTVKVGEMAVLIADDQGESEIDCEPLKGQNLTLGTIAVTGGTASPTTKPTASPTGTGTHSPTATGTHSPTATGTSTPTDSSTAAPTDGGPSGPRVDTGVVGDGGSNRAVALGATGLASAFGLAWAYARRALRD</sequence>
<evidence type="ECO:0000259" key="3">
    <source>
        <dbReference type="Pfam" id="PF20611"/>
    </source>
</evidence>
<proteinExistence type="predicted"/>
<dbReference type="EMBL" id="VFOK01000001">
    <property type="protein sequence ID" value="TQL34863.1"/>
    <property type="molecule type" value="Genomic_DNA"/>
</dbReference>
<gene>
    <name evidence="4" type="ORF">FB554_3045</name>
</gene>
<evidence type="ECO:0000313" key="5">
    <source>
        <dbReference type="Proteomes" id="UP000318336"/>
    </source>
</evidence>
<dbReference type="AlphaFoldDB" id="A0A542XGB9"/>
<dbReference type="Pfam" id="PF20611">
    <property type="entry name" value="DUF6801"/>
    <property type="match status" value="1"/>
</dbReference>
<dbReference type="InterPro" id="IPR046542">
    <property type="entry name" value="DUF6801"/>
</dbReference>
<evidence type="ECO:0000313" key="4">
    <source>
        <dbReference type="EMBL" id="TQL34863.1"/>
    </source>
</evidence>
<feature type="signal peptide" evidence="2">
    <location>
        <begin position="1"/>
        <end position="35"/>
    </location>
</feature>
<feature type="domain" description="DUF6801" evidence="3">
    <location>
        <begin position="43"/>
        <end position="191"/>
    </location>
</feature>
<dbReference type="RefSeq" id="WP_142007207.1">
    <property type="nucleotide sequence ID" value="NZ_CAJTBP010000001.1"/>
</dbReference>
<organism evidence="4 5">
    <name type="scientific">Barrientosiimonas humi</name>
    <dbReference type="NCBI Taxonomy" id="999931"/>
    <lineage>
        <taxon>Bacteria</taxon>
        <taxon>Bacillati</taxon>
        <taxon>Actinomycetota</taxon>
        <taxon>Actinomycetes</taxon>
        <taxon>Micrococcales</taxon>
        <taxon>Dermacoccaceae</taxon>
        <taxon>Barrientosiimonas</taxon>
    </lineage>
</organism>
<feature type="chain" id="PRO_5022211647" description="DUF6801 domain-containing protein" evidence="2">
    <location>
        <begin position="36"/>
        <end position="291"/>
    </location>
</feature>
<keyword evidence="5" id="KW-1185">Reference proteome</keyword>
<dbReference type="OrthoDB" id="3821392at2"/>
<keyword evidence="2" id="KW-0732">Signal</keyword>
<reference evidence="4 5" key="1">
    <citation type="submission" date="2019-06" db="EMBL/GenBank/DDBJ databases">
        <title>Sequencing the genomes of 1000 actinobacteria strains.</title>
        <authorList>
            <person name="Klenk H.-P."/>
        </authorList>
    </citation>
    <scope>NUCLEOTIDE SEQUENCE [LARGE SCALE GENOMIC DNA]</scope>
    <source>
        <strain evidence="4 5">DSM 24617</strain>
    </source>
</reference>
<protein>
    <recommendedName>
        <fullName evidence="3">DUF6801 domain-containing protein</fullName>
    </recommendedName>
</protein>
<feature type="compositionally biased region" description="Low complexity" evidence="1">
    <location>
        <begin position="197"/>
        <end position="245"/>
    </location>
</feature>
<feature type="region of interest" description="Disordered" evidence="1">
    <location>
        <begin position="196"/>
        <end position="259"/>
    </location>
</feature>
<evidence type="ECO:0000256" key="1">
    <source>
        <dbReference type="SAM" id="MobiDB-lite"/>
    </source>
</evidence>